<keyword evidence="3" id="KW-1185">Reference proteome</keyword>
<sequence length="85" mass="10397">MKLVSGNENAYYNQRGKLRIFFTIFIFIILFYLLFPFLLHSVISEDNSYFLILSWGFIFLLFLLTWGIGFWHYYFMSREENREKG</sequence>
<evidence type="ECO:0008006" key="4">
    <source>
        <dbReference type="Google" id="ProtNLM"/>
    </source>
</evidence>
<reference evidence="2 3" key="1">
    <citation type="submission" date="2016-10" db="EMBL/GenBank/DDBJ databases">
        <authorList>
            <person name="de Groot N.N."/>
        </authorList>
    </citation>
    <scope>NUCLEOTIDE SEQUENCE [LARGE SCALE GENOMIC DNA]</scope>
    <source>
        <strain evidence="2 3">CGMCC 1.7727</strain>
    </source>
</reference>
<organism evidence="2 3">
    <name type="scientific">Gracilibacillus ureilyticus</name>
    <dbReference type="NCBI Taxonomy" id="531814"/>
    <lineage>
        <taxon>Bacteria</taxon>
        <taxon>Bacillati</taxon>
        <taxon>Bacillota</taxon>
        <taxon>Bacilli</taxon>
        <taxon>Bacillales</taxon>
        <taxon>Bacillaceae</taxon>
        <taxon>Gracilibacillus</taxon>
    </lineage>
</organism>
<dbReference type="STRING" id="531814.SAMN04487944_1076"/>
<evidence type="ECO:0000313" key="2">
    <source>
        <dbReference type="EMBL" id="SER60845.1"/>
    </source>
</evidence>
<feature type="transmembrane region" description="Helical" evidence="1">
    <location>
        <begin position="20"/>
        <end position="43"/>
    </location>
</feature>
<evidence type="ECO:0000256" key="1">
    <source>
        <dbReference type="SAM" id="Phobius"/>
    </source>
</evidence>
<dbReference type="RefSeq" id="WP_089740418.1">
    <property type="nucleotide sequence ID" value="NZ_FOGL01000007.1"/>
</dbReference>
<keyword evidence="1" id="KW-1133">Transmembrane helix</keyword>
<keyword evidence="1" id="KW-0812">Transmembrane</keyword>
<feature type="transmembrane region" description="Helical" evidence="1">
    <location>
        <begin position="49"/>
        <end position="74"/>
    </location>
</feature>
<dbReference type="Proteomes" id="UP000199687">
    <property type="component" value="Unassembled WGS sequence"/>
</dbReference>
<gene>
    <name evidence="2" type="ORF">SAMN04487944_1076</name>
</gene>
<dbReference type="EMBL" id="FOGL01000007">
    <property type="protein sequence ID" value="SER60845.1"/>
    <property type="molecule type" value="Genomic_DNA"/>
</dbReference>
<name>A0A1H9QKX9_9BACI</name>
<evidence type="ECO:0000313" key="3">
    <source>
        <dbReference type="Proteomes" id="UP000199687"/>
    </source>
</evidence>
<protein>
    <recommendedName>
        <fullName evidence="4">DUF485 domain-containing protein</fullName>
    </recommendedName>
</protein>
<dbReference type="OrthoDB" id="2972776at2"/>
<keyword evidence="1" id="KW-0472">Membrane</keyword>
<accession>A0A1H9QKX9</accession>
<proteinExistence type="predicted"/>
<dbReference type="AlphaFoldDB" id="A0A1H9QKX9"/>